<dbReference type="InterPro" id="IPR040442">
    <property type="entry name" value="Pyrv_kinase-like_dom_sf"/>
</dbReference>
<evidence type="ECO:0000313" key="18">
    <source>
        <dbReference type="Proteomes" id="UP000218288"/>
    </source>
</evidence>
<dbReference type="SUPFAM" id="SSF52009">
    <property type="entry name" value="Phosphohistidine domain"/>
    <property type="match status" value="1"/>
</dbReference>
<keyword evidence="12" id="KW-0479">Metal-binding</keyword>
<dbReference type="Gene3D" id="3.50.30.10">
    <property type="entry name" value="Phosphohistidine domain"/>
    <property type="match status" value="1"/>
</dbReference>
<dbReference type="InterPro" id="IPR008279">
    <property type="entry name" value="PEP-util_enz_mobile_dom"/>
</dbReference>
<dbReference type="CDD" id="cd00211">
    <property type="entry name" value="PTS_IIA_fru"/>
    <property type="match status" value="1"/>
</dbReference>
<dbReference type="PROSITE" id="PS51350">
    <property type="entry name" value="PTS_HPR_DOM"/>
    <property type="match status" value="1"/>
</dbReference>
<keyword evidence="11" id="KW-0598">Phosphotransferase system</keyword>
<dbReference type="InterPro" id="IPR015813">
    <property type="entry name" value="Pyrv/PenolPyrv_kinase-like_dom"/>
</dbReference>
<dbReference type="Gene3D" id="3.20.20.60">
    <property type="entry name" value="Phosphoenolpyruvate-binding domains"/>
    <property type="match status" value="1"/>
</dbReference>
<dbReference type="Gene3D" id="3.30.1340.10">
    <property type="entry name" value="HPr-like"/>
    <property type="match status" value="1"/>
</dbReference>
<evidence type="ECO:0000256" key="1">
    <source>
        <dbReference type="ARBA" id="ARBA00000683"/>
    </source>
</evidence>
<keyword evidence="9" id="KW-0762">Sugar transport</keyword>
<evidence type="ECO:0000256" key="11">
    <source>
        <dbReference type="ARBA" id="ARBA00022683"/>
    </source>
</evidence>
<organism evidence="17 18">
    <name type="scientific">Methylorubrum populi</name>
    <dbReference type="NCBI Taxonomy" id="223967"/>
    <lineage>
        <taxon>Bacteria</taxon>
        <taxon>Pseudomonadati</taxon>
        <taxon>Pseudomonadota</taxon>
        <taxon>Alphaproteobacteria</taxon>
        <taxon>Hyphomicrobiales</taxon>
        <taxon>Methylobacteriaceae</taxon>
        <taxon>Methylorubrum</taxon>
    </lineage>
</organism>
<keyword evidence="10" id="KW-0808">Transferase</keyword>
<dbReference type="InterPro" id="IPR000032">
    <property type="entry name" value="HPr-like"/>
</dbReference>
<dbReference type="InterPro" id="IPR035895">
    <property type="entry name" value="HPr-like_sf"/>
</dbReference>
<dbReference type="PROSITE" id="PS00742">
    <property type="entry name" value="PEP_ENZYMES_2"/>
    <property type="match status" value="1"/>
</dbReference>
<feature type="domain" description="HPr" evidence="16">
    <location>
        <begin position="166"/>
        <end position="254"/>
    </location>
</feature>
<dbReference type="InterPro" id="IPR036637">
    <property type="entry name" value="Phosphohistidine_dom_sf"/>
</dbReference>
<evidence type="ECO:0000256" key="14">
    <source>
        <dbReference type="ARBA" id="ARBA00022842"/>
    </source>
</evidence>
<dbReference type="GO" id="GO:0046872">
    <property type="term" value="F:metal ion binding"/>
    <property type="evidence" value="ECO:0007669"/>
    <property type="project" value="UniProtKB-KW"/>
</dbReference>
<dbReference type="PRINTS" id="PR01736">
    <property type="entry name" value="PHPHTRNFRASE"/>
</dbReference>
<evidence type="ECO:0000256" key="8">
    <source>
        <dbReference type="ARBA" id="ARBA00022553"/>
    </source>
</evidence>
<dbReference type="NCBIfam" id="TIGR01003">
    <property type="entry name" value="PTS_HPr_family"/>
    <property type="match status" value="1"/>
</dbReference>
<dbReference type="PRINTS" id="PR00107">
    <property type="entry name" value="PHOSPHOCPHPR"/>
</dbReference>
<keyword evidence="13" id="KW-0418">Kinase</keyword>
<dbReference type="InterPro" id="IPR023151">
    <property type="entry name" value="PEP_util_CS"/>
</dbReference>
<evidence type="ECO:0000256" key="4">
    <source>
        <dbReference type="ARBA" id="ARBA00007837"/>
    </source>
</evidence>
<dbReference type="CDD" id="cd00367">
    <property type="entry name" value="PTS-HPr_like"/>
    <property type="match status" value="1"/>
</dbReference>
<comment type="subcellular location">
    <subcellularLocation>
        <location evidence="3">Cytoplasm</location>
    </subcellularLocation>
</comment>
<dbReference type="Pfam" id="PF00359">
    <property type="entry name" value="PTS_EIIA_2"/>
    <property type="match status" value="1"/>
</dbReference>
<reference evidence="17 18" key="1">
    <citation type="journal article" date="2016" name="Genome Announc.">
        <title>Complete Genome Sequence of Methylobacterium populi P-1M, Isolated from Pink-Pigmented Household Biofilm.</title>
        <authorList>
            <person name="Morohoshi T."/>
            <person name="Ikeda T."/>
        </authorList>
    </citation>
    <scope>NUCLEOTIDE SEQUENCE [LARGE SCALE GENOMIC DNA]</scope>
    <source>
        <strain evidence="17 18">P-1M</strain>
    </source>
</reference>
<dbReference type="InterPro" id="IPR016152">
    <property type="entry name" value="PTrfase/Anion_transptr"/>
</dbReference>
<dbReference type="PROSITE" id="PS00370">
    <property type="entry name" value="PEP_ENZYMES_PHOS_SITE"/>
    <property type="match status" value="1"/>
</dbReference>
<dbReference type="InterPro" id="IPR000121">
    <property type="entry name" value="PEP_util_C"/>
</dbReference>
<dbReference type="GO" id="GO:0008965">
    <property type="term" value="F:phosphoenolpyruvate-protein phosphotransferase activity"/>
    <property type="evidence" value="ECO:0007669"/>
    <property type="project" value="UniProtKB-EC"/>
</dbReference>
<dbReference type="Gene3D" id="1.10.274.10">
    <property type="entry name" value="PtsI, HPr-binding domain"/>
    <property type="match status" value="1"/>
</dbReference>
<dbReference type="Pfam" id="PF05524">
    <property type="entry name" value="PEP-utilisers_N"/>
    <property type="match status" value="1"/>
</dbReference>
<evidence type="ECO:0000256" key="9">
    <source>
        <dbReference type="ARBA" id="ARBA00022597"/>
    </source>
</evidence>
<evidence type="ECO:0000256" key="10">
    <source>
        <dbReference type="ARBA" id="ARBA00022679"/>
    </source>
</evidence>
<dbReference type="SUPFAM" id="SSF51621">
    <property type="entry name" value="Phosphoenolpyruvate/pyruvate domain"/>
    <property type="match status" value="1"/>
</dbReference>
<dbReference type="RefSeq" id="WP_096484260.1">
    <property type="nucleotide sequence ID" value="NZ_AP014809.1"/>
</dbReference>
<evidence type="ECO:0000313" key="17">
    <source>
        <dbReference type="EMBL" id="BAU89817.1"/>
    </source>
</evidence>
<dbReference type="InterPro" id="IPR001020">
    <property type="entry name" value="PTS_HPr_His_P_site"/>
</dbReference>
<dbReference type="EC" id="2.7.3.9" evidence="5"/>
<dbReference type="OrthoDB" id="9765468at2"/>
<sequence>MLALTPTFSPQRTGPRLLVRLGAAPASKEAAIREAAGLLTAAGCIDGAYGESMLRREGVANTYLGHGVVIPHGMVDDRHLVRESGLAVMQIPGGLEWHDGQTAHLVVAIAAQSDTHITVLRRLTRLIQDEARLEQLRTTGSEADIAAALTEDAAAPAAAGPATDLRQRFDWTVDYPTGLHARPAAHWVETARALPARIQVRHGDAVADAKNLIALLQLGLRCGDEVTISAEGDDEAGALAKICAAVTGLSAGEKAAAQRAAEAAAKAAAPVAGWNPTDAPRVMAGIGASPGLAIGPIHVLAAAEIAVPDEPEPLTSGADRLHRALATTGGQLKALADDTERRLGKADAGIFRAQGELIADTDLITLACQLMVEGHGVAFAWNAAVERMAGQLSALGNPVLAARAADLRDVGRRVLAQIDPALKSGHDLPDVPCILIAPDLAPSDTAGLDPARVIGLATAQGGPTSHTAILARTLGIPAMVAGGPALLALANHTLAILDGTTGRLYLDPSEADIASASAWQARQREQAEAEARERAMPAQTRDGHRIAIGANVNNPEQVPLALDQGAEGVGLMRTEFLFLERGDTPSEDDQYVTYSAMLRALAGRPLIVRTLDIGGDKQVAHLHLPKEENPFLGVRGARLLLRRPDLMEPQLRALYRAAKDHVPADAPRGKDAPLSIMMPMITSVPEVLRLREICEGIREEIGAPEVPLGIMIEVPAAAIQADVLARHCDFFSIGTNDLTQYTLAIDRQNTDLAPEADSLHPAVLRLIRLTCEGAARHGRFVGVCGGIAGDPFGASLLAGLGVHELSMTPRDLPGVKARLRACDMAELKALAAQACAQEDAASVRALDEAATGA</sequence>
<dbReference type="NCBIfam" id="TIGR01417">
    <property type="entry name" value="PTS_I_fam"/>
    <property type="match status" value="1"/>
</dbReference>
<dbReference type="InterPro" id="IPR050499">
    <property type="entry name" value="PEP-utilizing_PTS_enzyme"/>
</dbReference>
<dbReference type="PROSITE" id="PS51094">
    <property type="entry name" value="PTS_EIIA_TYPE_2"/>
    <property type="match status" value="1"/>
</dbReference>
<dbReference type="InterPro" id="IPR002178">
    <property type="entry name" value="PTS_EIIA_type-2_dom"/>
</dbReference>
<protein>
    <recommendedName>
        <fullName evidence="5">phosphoenolpyruvate--protein phosphotransferase</fullName>
        <ecNumber evidence="5">2.7.3.9</ecNumber>
    </recommendedName>
</protein>
<dbReference type="PROSITE" id="PS00369">
    <property type="entry name" value="PTS_HPR_HIS"/>
    <property type="match status" value="1"/>
</dbReference>
<evidence type="ECO:0000259" key="16">
    <source>
        <dbReference type="PROSITE" id="PS51350"/>
    </source>
</evidence>
<gene>
    <name evidence="17" type="primary">fruB</name>
    <name evidence="17" type="ORF">MPPM_1212</name>
</gene>
<dbReference type="InterPro" id="IPR036618">
    <property type="entry name" value="PtsI_HPr-bd_sf"/>
</dbReference>
<dbReference type="SUPFAM" id="SSF55804">
    <property type="entry name" value="Phoshotransferase/anion transport protein"/>
    <property type="match status" value="1"/>
</dbReference>
<keyword evidence="8" id="KW-0597">Phosphoprotein</keyword>
<dbReference type="InterPro" id="IPR018274">
    <property type="entry name" value="PEP_util_AS"/>
</dbReference>
<comment type="cofactor">
    <cofactor evidence="2">
        <name>Mg(2+)</name>
        <dbReference type="ChEBI" id="CHEBI:18420"/>
    </cofactor>
</comment>
<accession>A0A160PAN8</accession>
<evidence type="ECO:0000259" key="15">
    <source>
        <dbReference type="PROSITE" id="PS51094"/>
    </source>
</evidence>
<evidence type="ECO:0000256" key="5">
    <source>
        <dbReference type="ARBA" id="ARBA00012232"/>
    </source>
</evidence>
<dbReference type="InterPro" id="IPR008731">
    <property type="entry name" value="PTS_EIN"/>
</dbReference>
<dbReference type="EMBL" id="AP014809">
    <property type="protein sequence ID" value="BAU89817.1"/>
    <property type="molecule type" value="Genomic_DNA"/>
</dbReference>
<dbReference type="Gene3D" id="3.40.930.10">
    <property type="entry name" value="Mannitol-specific EII, Chain A"/>
    <property type="match status" value="1"/>
</dbReference>
<dbReference type="Pfam" id="PF00381">
    <property type="entry name" value="PTS-HPr"/>
    <property type="match status" value="1"/>
</dbReference>
<proteinExistence type="inferred from homology"/>
<keyword evidence="7" id="KW-0963">Cytoplasm</keyword>
<dbReference type="InterPro" id="IPR006318">
    <property type="entry name" value="PTS_EI-like"/>
</dbReference>
<evidence type="ECO:0000256" key="6">
    <source>
        <dbReference type="ARBA" id="ARBA00022448"/>
    </source>
</evidence>
<keyword evidence="6" id="KW-0813">Transport</keyword>
<dbReference type="Pfam" id="PF02896">
    <property type="entry name" value="PEP-utilizers_C"/>
    <property type="match status" value="1"/>
</dbReference>
<evidence type="ECO:0000256" key="7">
    <source>
        <dbReference type="ARBA" id="ARBA00022490"/>
    </source>
</evidence>
<dbReference type="GO" id="GO:0009401">
    <property type="term" value="P:phosphoenolpyruvate-dependent sugar phosphotransferase system"/>
    <property type="evidence" value="ECO:0007669"/>
    <property type="project" value="UniProtKB-KW"/>
</dbReference>
<dbReference type="PANTHER" id="PTHR46244">
    <property type="entry name" value="PHOSPHOENOLPYRUVATE-PROTEIN PHOSPHOTRANSFERASE"/>
    <property type="match status" value="1"/>
</dbReference>
<name>A0A160PAN8_9HYPH</name>
<evidence type="ECO:0000256" key="3">
    <source>
        <dbReference type="ARBA" id="ARBA00004496"/>
    </source>
</evidence>
<dbReference type="PANTHER" id="PTHR46244:SF6">
    <property type="entry name" value="PHOSPHOENOLPYRUVATE-PROTEIN PHOSPHOTRANSFERASE"/>
    <property type="match status" value="1"/>
</dbReference>
<evidence type="ECO:0000256" key="12">
    <source>
        <dbReference type="ARBA" id="ARBA00022723"/>
    </source>
</evidence>
<dbReference type="Proteomes" id="UP000218288">
    <property type="component" value="Chromosome"/>
</dbReference>
<dbReference type="GO" id="GO:0016301">
    <property type="term" value="F:kinase activity"/>
    <property type="evidence" value="ECO:0007669"/>
    <property type="project" value="UniProtKB-KW"/>
</dbReference>
<evidence type="ECO:0000256" key="2">
    <source>
        <dbReference type="ARBA" id="ARBA00001946"/>
    </source>
</evidence>
<dbReference type="Pfam" id="PF00391">
    <property type="entry name" value="PEP-utilizers"/>
    <property type="match status" value="1"/>
</dbReference>
<comment type="similarity">
    <text evidence="4">Belongs to the PEP-utilizing enzyme family.</text>
</comment>
<keyword evidence="14" id="KW-0460">Magnesium</keyword>
<dbReference type="AlphaFoldDB" id="A0A160PAN8"/>
<dbReference type="SUPFAM" id="SSF47831">
    <property type="entry name" value="Enzyme I of the PEP:sugar phosphotransferase system HPr-binding (sub)domain"/>
    <property type="match status" value="1"/>
</dbReference>
<evidence type="ECO:0000256" key="13">
    <source>
        <dbReference type="ARBA" id="ARBA00022777"/>
    </source>
</evidence>
<dbReference type="GO" id="GO:0005737">
    <property type="term" value="C:cytoplasm"/>
    <property type="evidence" value="ECO:0007669"/>
    <property type="project" value="UniProtKB-SubCell"/>
</dbReference>
<dbReference type="SUPFAM" id="SSF55594">
    <property type="entry name" value="HPr-like"/>
    <property type="match status" value="1"/>
</dbReference>
<comment type="catalytic activity">
    <reaction evidence="1">
        <text>L-histidyl-[protein] + phosphoenolpyruvate = N(pros)-phospho-L-histidyl-[protein] + pyruvate</text>
        <dbReference type="Rhea" id="RHEA:23880"/>
        <dbReference type="Rhea" id="RHEA-COMP:9745"/>
        <dbReference type="Rhea" id="RHEA-COMP:9746"/>
        <dbReference type="ChEBI" id="CHEBI:15361"/>
        <dbReference type="ChEBI" id="CHEBI:29979"/>
        <dbReference type="ChEBI" id="CHEBI:58702"/>
        <dbReference type="ChEBI" id="CHEBI:64837"/>
        <dbReference type="EC" id="2.7.3.9"/>
    </reaction>
</comment>
<feature type="domain" description="PTS EIIA type-2" evidence="15">
    <location>
        <begin position="12"/>
        <end position="152"/>
    </location>
</feature>